<reference evidence="1 2" key="1">
    <citation type="journal article" date="2018" name="Front. Microbiol.">
        <title>Genomic and genetic insights into a cosmopolitan fungus, Paecilomyces variotii (Eurotiales).</title>
        <authorList>
            <person name="Urquhart A.S."/>
            <person name="Mondo S.J."/>
            <person name="Makela M.R."/>
            <person name="Hane J.K."/>
            <person name="Wiebenga A."/>
            <person name="He G."/>
            <person name="Mihaltcheva S."/>
            <person name="Pangilinan J."/>
            <person name="Lipzen A."/>
            <person name="Barry K."/>
            <person name="de Vries R.P."/>
            <person name="Grigoriev I.V."/>
            <person name="Idnurm A."/>
        </authorList>
    </citation>
    <scope>NUCLEOTIDE SEQUENCE [LARGE SCALE GENOMIC DNA]</scope>
    <source>
        <strain evidence="1 2">CBS 101075</strain>
    </source>
</reference>
<dbReference type="RefSeq" id="XP_028486469.1">
    <property type="nucleotide sequence ID" value="XM_028630238.1"/>
</dbReference>
<dbReference type="AlphaFoldDB" id="A0A443HYJ2"/>
<name>A0A443HYJ2_BYSSP</name>
<keyword evidence="2" id="KW-1185">Reference proteome</keyword>
<dbReference type="Proteomes" id="UP000283841">
    <property type="component" value="Unassembled WGS sequence"/>
</dbReference>
<evidence type="ECO:0000313" key="1">
    <source>
        <dbReference type="EMBL" id="RWQ96824.1"/>
    </source>
</evidence>
<organism evidence="1 2">
    <name type="scientific">Byssochlamys spectabilis</name>
    <name type="common">Paecilomyces variotii</name>
    <dbReference type="NCBI Taxonomy" id="264951"/>
    <lineage>
        <taxon>Eukaryota</taxon>
        <taxon>Fungi</taxon>
        <taxon>Dikarya</taxon>
        <taxon>Ascomycota</taxon>
        <taxon>Pezizomycotina</taxon>
        <taxon>Eurotiomycetes</taxon>
        <taxon>Eurotiomycetidae</taxon>
        <taxon>Eurotiales</taxon>
        <taxon>Thermoascaceae</taxon>
        <taxon>Paecilomyces</taxon>
    </lineage>
</organism>
<comment type="caution">
    <text evidence="1">The sequence shown here is derived from an EMBL/GenBank/DDBJ whole genome shotgun (WGS) entry which is preliminary data.</text>
</comment>
<evidence type="ECO:0000313" key="2">
    <source>
        <dbReference type="Proteomes" id="UP000283841"/>
    </source>
</evidence>
<sequence>MASGLEQPEVPGFSFPGDLQELQDLLEEAGISNKSIHNLPSKWFLSASKVTQKQFLAFHIVYPEMLPPEKLVKDHLHLYDLDLSWEAAKVILGGFDDFGKYLDLLENRISINGISRNHPLFPPSLKTMKDLHELCMQGQDSTERAAPTVAKTSGRKSTRLAMKDLLSGATGRREDPAIPLGDYPDEKGEVEREATVNSALVVFLREFSSVVHNRETESVFDPLVEKATFSNGNHFTAITDGVLRRLDDKQILAILEVKKRDREKNKELILMQEAAEITCWVKNSYQKTSFLNGHPLLISQDREELFVSFAFCDDEYIDYLRTASVENPARRYATIQTYGPFKITLRTEMLWFATLVVTITLAAQNRIPSTI</sequence>
<gene>
    <name evidence="1" type="ORF">C8Q69DRAFT_461399</name>
</gene>
<accession>A0A443HYJ2</accession>
<dbReference type="VEuPathDB" id="FungiDB:C8Q69DRAFT_461399"/>
<proteinExistence type="predicted"/>
<dbReference type="STRING" id="264951.A0A443HYJ2"/>
<dbReference type="GeneID" id="39599515"/>
<dbReference type="EMBL" id="RCNU01000003">
    <property type="protein sequence ID" value="RWQ96824.1"/>
    <property type="molecule type" value="Genomic_DNA"/>
</dbReference>
<protein>
    <submittedName>
        <fullName evidence="1">Uncharacterized protein</fullName>
    </submittedName>
</protein>